<feature type="transmembrane region" description="Helical" evidence="1">
    <location>
        <begin position="186"/>
        <end position="208"/>
    </location>
</feature>
<accession>A0A0P0NYP0</accession>
<evidence type="ECO:0000313" key="3">
    <source>
        <dbReference type="EMBL" id="ALL13240.1"/>
    </source>
</evidence>
<dbReference type="InterPro" id="IPR001206">
    <property type="entry name" value="Diacylglycerol_kinase_cat_dom"/>
</dbReference>
<dbReference type="SMART" id="SM00046">
    <property type="entry name" value="DAGKc"/>
    <property type="match status" value="1"/>
</dbReference>
<dbReference type="STRING" id="69395.AQ619_07665"/>
<reference evidence="3 4" key="1">
    <citation type="submission" date="2015-10" db="EMBL/GenBank/DDBJ databases">
        <title>Conservation of the essential genome among Caulobacter and Brevundimonas species.</title>
        <authorList>
            <person name="Scott D."/>
            <person name="Ely B."/>
        </authorList>
    </citation>
    <scope>NUCLEOTIDE SEQUENCE [LARGE SCALE GENOMIC DNA]</scope>
    <source>
        <strain evidence="3 4">CB4</strain>
    </source>
</reference>
<dbReference type="GO" id="GO:0016301">
    <property type="term" value="F:kinase activity"/>
    <property type="evidence" value="ECO:0007669"/>
    <property type="project" value="UniProtKB-KW"/>
</dbReference>
<dbReference type="PROSITE" id="PS50146">
    <property type="entry name" value="DAGK"/>
    <property type="match status" value="1"/>
</dbReference>
<evidence type="ECO:0000256" key="1">
    <source>
        <dbReference type="SAM" id="Phobius"/>
    </source>
</evidence>
<dbReference type="AlphaFoldDB" id="A0A0P0NYP0"/>
<dbReference type="Pfam" id="PF00781">
    <property type="entry name" value="DAGK_cat"/>
    <property type="match status" value="1"/>
</dbReference>
<dbReference type="Proteomes" id="UP000056905">
    <property type="component" value="Chromosome"/>
</dbReference>
<evidence type="ECO:0000313" key="4">
    <source>
        <dbReference type="Proteomes" id="UP000056905"/>
    </source>
</evidence>
<keyword evidence="1" id="KW-0812">Transmembrane</keyword>
<dbReference type="InterPro" id="IPR017438">
    <property type="entry name" value="ATP-NAD_kinase_N"/>
</dbReference>
<dbReference type="EMBL" id="CP013002">
    <property type="protein sequence ID" value="ALL13240.1"/>
    <property type="molecule type" value="Genomic_DNA"/>
</dbReference>
<name>A0A0P0NYP0_9CAUL</name>
<dbReference type="Gene3D" id="3.40.50.10330">
    <property type="entry name" value="Probable inorganic polyphosphate/atp-NAD kinase, domain 1"/>
    <property type="match status" value="1"/>
</dbReference>
<gene>
    <name evidence="3" type="ORF">AQ619_07665</name>
</gene>
<dbReference type="SUPFAM" id="SSF111331">
    <property type="entry name" value="NAD kinase/diacylglycerol kinase-like"/>
    <property type="match status" value="1"/>
</dbReference>
<keyword evidence="1" id="KW-0472">Membrane</keyword>
<keyword evidence="4" id="KW-1185">Reference proteome</keyword>
<dbReference type="OrthoDB" id="7209949at2"/>
<feature type="domain" description="DAGKc" evidence="2">
    <location>
        <begin position="58"/>
        <end position="159"/>
    </location>
</feature>
<evidence type="ECO:0000259" key="2">
    <source>
        <dbReference type="PROSITE" id="PS50146"/>
    </source>
</evidence>
<dbReference type="InterPro" id="IPR016064">
    <property type="entry name" value="NAD/diacylglycerol_kinase_sf"/>
</dbReference>
<sequence length="332" mass="35323">MLRCPCEPDRAGPAHAQGRRYVLAFPLMKVGVVHNPRSHANMGRSADSWAPDDVMLVRPASLEALTVDLTAFAARGVELLVIDGGDGTIRDVLSLLPNTFGDAPPLIAILPSGKTNVLAVDLGIPSDRSLQDVLIAARSPRAVIKHRAPLEVAWDDGRSPLRGFVFGLGAFVRGTTMSRTVNRMGAFHGLSVALTVAGAAVGVLLGGARDHWRAGVPLSLAIDEQPETDQPRFLLMATTLKRLPLGLKPFGPPREGLKFLDVDAPPRRLLPALALLLGGGDASWLPRFGYRRGDARSVRVVTGESFVVDGEVYDSSGGMTVELGAPLRFLAS</sequence>
<dbReference type="KEGG" id="chq:AQ619_07665"/>
<keyword evidence="1" id="KW-1133">Transmembrane helix</keyword>
<proteinExistence type="predicted"/>
<protein>
    <submittedName>
        <fullName evidence="3">Diacylglycerol kinase</fullName>
    </submittedName>
</protein>
<keyword evidence="3" id="KW-0418">Kinase</keyword>
<organism evidence="3 4">
    <name type="scientific">Caulobacter henricii</name>
    <dbReference type="NCBI Taxonomy" id="69395"/>
    <lineage>
        <taxon>Bacteria</taxon>
        <taxon>Pseudomonadati</taxon>
        <taxon>Pseudomonadota</taxon>
        <taxon>Alphaproteobacteria</taxon>
        <taxon>Caulobacterales</taxon>
        <taxon>Caulobacteraceae</taxon>
        <taxon>Caulobacter</taxon>
    </lineage>
</organism>
<keyword evidence="3" id="KW-0808">Transferase</keyword>